<protein>
    <submittedName>
        <fullName evidence="1">Uncharacterized protein</fullName>
    </submittedName>
</protein>
<dbReference type="AlphaFoldDB" id="A0A0A9APR5"/>
<evidence type="ECO:0000313" key="1">
    <source>
        <dbReference type="EMBL" id="JAD53709.1"/>
    </source>
</evidence>
<reference evidence="1" key="2">
    <citation type="journal article" date="2015" name="Data Brief">
        <title>Shoot transcriptome of the giant reed, Arundo donax.</title>
        <authorList>
            <person name="Barrero R.A."/>
            <person name="Guerrero F.D."/>
            <person name="Moolhuijzen P."/>
            <person name="Goolsby J.A."/>
            <person name="Tidwell J."/>
            <person name="Bellgard S.E."/>
            <person name="Bellgard M.I."/>
        </authorList>
    </citation>
    <scope>NUCLEOTIDE SEQUENCE</scope>
    <source>
        <tissue evidence="1">Shoot tissue taken approximately 20 cm above the soil surface</tissue>
    </source>
</reference>
<proteinExistence type="predicted"/>
<name>A0A0A9APR5_ARUDO</name>
<accession>A0A0A9APR5</accession>
<sequence length="34" mass="3758">MELQARSSLLKGNQKDKLPPTFAQGLYLCCCTIS</sequence>
<organism evidence="1">
    <name type="scientific">Arundo donax</name>
    <name type="common">Giant reed</name>
    <name type="synonym">Donax arundinaceus</name>
    <dbReference type="NCBI Taxonomy" id="35708"/>
    <lineage>
        <taxon>Eukaryota</taxon>
        <taxon>Viridiplantae</taxon>
        <taxon>Streptophyta</taxon>
        <taxon>Embryophyta</taxon>
        <taxon>Tracheophyta</taxon>
        <taxon>Spermatophyta</taxon>
        <taxon>Magnoliopsida</taxon>
        <taxon>Liliopsida</taxon>
        <taxon>Poales</taxon>
        <taxon>Poaceae</taxon>
        <taxon>PACMAD clade</taxon>
        <taxon>Arundinoideae</taxon>
        <taxon>Arundineae</taxon>
        <taxon>Arundo</taxon>
    </lineage>
</organism>
<reference evidence="1" key="1">
    <citation type="submission" date="2014-09" db="EMBL/GenBank/DDBJ databases">
        <authorList>
            <person name="Magalhaes I.L.F."/>
            <person name="Oliveira U."/>
            <person name="Santos F.R."/>
            <person name="Vidigal T.H.D.A."/>
            <person name="Brescovit A.D."/>
            <person name="Santos A.J."/>
        </authorList>
    </citation>
    <scope>NUCLEOTIDE SEQUENCE</scope>
    <source>
        <tissue evidence="1">Shoot tissue taken approximately 20 cm above the soil surface</tissue>
    </source>
</reference>
<dbReference type="EMBL" id="GBRH01244186">
    <property type="protein sequence ID" value="JAD53709.1"/>
    <property type="molecule type" value="Transcribed_RNA"/>
</dbReference>